<feature type="compositionally biased region" description="Low complexity" evidence="4">
    <location>
        <begin position="185"/>
        <end position="194"/>
    </location>
</feature>
<dbReference type="CDD" id="cd01647">
    <property type="entry name" value="RT_LTR"/>
    <property type="match status" value="1"/>
</dbReference>
<organism evidence="6 7">
    <name type="scientific">Cirrhinus mrigala</name>
    <name type="common">Mrigala</name>
    <dbReference type="NCBI Taxonomy" id="683832"/>
    <lineage>
        <taxon>Eukaryota</taxon>
        <taxon>Metazoa</taxon>
        <taxon>Chordata</taxon>
        <taxon>Craniata</taxon>
        <taxon>Vertebrata</taxon>
        <taxon>Euteleostomi</taxon>
        <taxon>Actinopterygii</taxon>
        <taxon>Neopterygii</taxon>
        <taxon>Teleostei</taxon>
        <taxon>Ostariophysi</taxon>
        <taxon>Cypriniformes</taxon>
        <taxon>Cyprinidae</taxon>
        <taxon>Labeoninae</taxon>
        <taxon>Labeonini</taxon>
        <taxon>Cirrhinus</taxon>
    </lineage>
</organism>
<dbReference type="InterPro" id="IPR043128">
    <property type="entry name" value="Rev_trsase/Diguanyl_cyclase"/>
</dbReference>
<evidence type="ECO:0000259" key="5">
    <source>
        <dbReference type="PROSITE" id="PS50878"/>
    </source>
</evidence>
<dbReference type="Gene3D" id="3.30.420.10">
    <property type="entry name" value="Ribonuclease H-like superfamily/Ribonuclease H"/>
    <property type="match status" value="1"/>
</dbReference>
<feature type="compositionally biased region" description="Basic and acidic residues" evidence="4">
    <location>
        <begin position="145"/>
        <end position="155"/>
    </location>
</feature>
<dbReference type="PANTHER" id="PTHR37984:SF5">
    <property type="entry name" value="PROTEIN NYNRIN-LIKE"/>
    <property type="match status" value="1"/>
</dbReference>
<dbReference type="InterPro" id="IPR043502">
    <property type="entry name" value="DNA/RNA_pol_sf"/>
</dbReference>
<dbReference type="GO" id="GO:0004523">
    <property type="term" value="F:RNA-DNA hybrid ribonuclease activity"/>
    <property type="evidence" value="ECO:0007669"/>
    <property type="project" value="UniProtKB-EC"/>
</dbReference>
<feature type="compositionally biased region" description="Polar residues" evidence="4">
    <location>
        <begin position="40"/>
        <end position="50"/>
    </location>
</feature>
<evidence type="ECO:0000313" key="6">
    <source>
        <dbReference type="EMBL" id="KAL0147779.1"/>
    </source>
</evidence>
<dbReference type="EC" id="3.1.26.4" evidence="2"/>
<keyword evidence="3" id="KW-0511">Multifunctional enzyme</keyword>
<dbReference type="Gene3D" id="3.10.10.10">
    <property type="entry name" value="HIV Type 1 Reverse Transcriptase, subunit A, domain 1"/>
    <property type="match status" value="1"/>
</dbReference>
<reference evidence="6 7" key="1">
    <citation type="submission" date="2024-05" db="EMBL/GenBank/DDBJ databases">
        <title>Genome sequencing and assembly of Indian major carp, Cirrhinus mrigala (Hamilton, 1822).</title>
        <authorList>
            <person name="Mohindra V."/>
            <person name="Chowdhury L.M."/>
            <person name="Lal K."/>
            <person name="Jena J.K."/>
        </authorList>
    </citation>
    <scope>NUCLEOTIDE SEQUENCE [LARGE SCALE GENOMIC DNA]</scope>
    <source>
        <strain evidence="6">CM1030</strain>
        <tissue evidence="6">Blood</tissue>
    </source>
</reference>
<protein>
    <recommendedName>
        <fullName evidence="2">ribonuclease H</fullName>
        <ecNumber evidence="2">3.1.26.4</ecNumber>
    </recommendedName>
</protein>
<gene>
    <name evidence="6" type="ORF">M9458_056922</name>
</gene>
<evidence type="ECO:0000256" key="2">
    <source>
        <dbReference type="ARBA" id="ARBA00012180"/>
    </source>
</evidence>
<dbReference type="InterPro" id="IPR050951">
    <property type="entry name" value="Retrovirus_Pol_polyprotein"/>
</dbReference>
<evidence type="ECO:0000256" key="3">
    <source>
        <dbReference type="ARBA" id="ARBA00023268"/>
    </source>
</evidence>
<dbReference type="Gene3D" id="3.30.70.270">
    <property type="match status" value="1"/>
</dbReference>
<keyword evidence="7" id="KW-1185">Reference proteome</keyword>
<comment type="similarity">
    <text evidence="1">Belongs to the beta type-B retroviral polymerase family. HERV class-II K(HML-2) pol subfamily.</text>
</comment>
<feature type="compositionally biased region" description="Polar residues" evidence="4">
    <location>
        <begin position="1"/>
        <end position="14"/>
    </location>
</feature>
<dbReference type="InterPro" id="IPR036397">
    <property type="entry name" value="RNaseH_sf"/>
</dbReference>
<dbReference type="AlphaFoldDB" id="A0ABD0MC55"/>
<dbReference type="GO" id="GO:0006259">
    <property type="term" value="P:DNA metabolic process"/>
    <property type="evidence" value="ECO:0007669"/>
    <property type="project" value="UniProtKB-ARBA"/>
</dbReference>
<evidence type="ECO:0000256" key="4">
    <source>
        <dbReference type="SAM" id="MobiDB-lite"/>
    </source>
</evidence>
<feature type="region of interest" description="Disordered" evidence="4">
    <location>
        <begin position="1"/>
        <end position="22"/>
    </location>
</feature>
<dbReference type="InterPro" id="IPR000477">
    <property type="entry name" value="RT_dom"/>
</dbReference>
<comment type="caution">
    <text evidence="6">The sequence shown here is derived from an EMBL/GenBank/DDBJ whole genome shotgun (WGS) entry which is preliminary data.</text>
</comment>
<proteinExistence type="inferred from homology"/>
<dbReference type="Pfam" id="PF00078">
    <property type="entry name" value="RVT_1"/>
    <property type="match status" value="1"/>
</dbReference>
<feature type="non-terminal residue" evidence="6">
    <location>
        <position position="1"/>
    </location>
</feature>
<dbReference type="PANTHER" id="PTHR37984">
    <property type="entry name" value="PROTEIN CBG26694"/>
    <property type="match status" value="1"/>
</dbReference>
<dbReference type="SUPFAM" id="SSF53098">
    <property type="entry name" value="Ribonuclease H-like"/>
    <property type="match status" value="1"/>
</dbReference>
<dbReference type="PROSITE" id="PS50878">
    <property type="entry name" value="RT_POL"/>
    <property type="match status" value="1"/>
</dbReference>
<feature type="non-terminal residue" evidence="6">
    <location>
        <position position="1184"/>
    </location>
</feature>
<dbReference type="Proteomes" id="UP001529510">
    <property type="component" value="Unassembled WGS sequence"/>
</dbReference>
<name>A0ABD0MC55_CIRMR</name>
<feature type="compositionally biased region" description="Polar residues" evidence="4">
    <location>
        <begin position="156"/>
        <end position="174"/>
    </location>
</feature>
<dbReference type="InterPro" id="IPR012337">
    <property type="entry name" value="RNaseH-like_sf"/>
</dbReference>
<feature type="domain" description="Reverse transcriptase" evidence="5">
    <location>
        <begin position="374"/>
        <end position="577"/>
    </location>
</feature>
<dbReference type="EMBL" id="JAMKFB020000724">
    <property type="protein sequence ID" value="KAL0147779.1"/>
    <property type="molecule type" value="Genomic_DNA"/>
</dbReference>
<dbReference type="SUPFAM" id="SSF56672">
    <property type="entry name" value="DNA/RNA polymerases"/>
    <property type="match status" value="1"/>
</dbReference>
<sequence length="1184" mass="131634">NYETWPTKPTANKRWQQKRAPNLQQFLTSPLKVREWPSRVPTTRTVPSSHLKNEDHPRPTENGTLTSAPVLKREITAGIDSVDDKTHLDATGRNPGTIQDLNRVDGTGHGTRKPHQEAQEKVCGNLVESPRESDNHTLEQPAPETDERTHRDRTESQSVNSCESQWQTTDTAPNVLSDDTRSKPRPSSSSTASSKDQDPFLCSLQAWDSDAGPLQIRTAIGVQDTSVSDAVLVLWAVNSAISLKLFKALKQRHSNLPHVTKHSHFPLSPSSTATATSKLTTCPEQVTIVHQGPADTATMEEPYAGFNAQIQQILREADALHNEADRQGLKEVLHKLWLNQHPHGAHPNKPTFVRQYKIPIASYEPVQEIIDSMLKKEIIRPCKSMYSAPIWPVLKPNGKWRPTVNYRKLNQQVPLSRWPMTQLDQELPKIKVSTILSTLDVASGFWTIPVHPDDQHKLAFTCGNRQFAFMRCPFSYANSPAELNIFLNKACPDARARGNIIYIDDLLLKTVNVADHLEEINHVLNQLTTAGAKIALHKGQSCKKEGIEPQSSRTQAIQNIKTPTNLSELRSFLGICDCSRHQLKQWLCSAPCLAYLDPGKEFYLEAGFSKQCLSAGLYQLHDKDKRVVAYTTKMLLPPECKYSDCEKAIQRFSNYIGVHQPVTFLNSQEIQDGVVTNACIATWLMTLQDRDVEARYAQNHKSSLGDGLAACQNCSNDTLYTSEGPKESQPQLTNHRYFDENACEGMPTVYVDGCSYNHQGNLKAGADVVYLNNSTWIAAILITLQLAASHNSKELLICTDSNYACLSFTCHLAGMRCHCHKAQHDRLLEKDLNDQTDALAKAGALHGEPWKLQALPPSPAVTVVTRRQHAPAAPASSQIELSTQFHTADLLTLQSLDPALRTIAPHISDPFSNPISTSDLAASSDFRTLHSIKHMLHLHDGILTYVAEPHTVPRLVVPYCQRGTMLFHAHDAPCAGHHGAKATWLPVVLPVSTSKPKPPSTTTVERNDLPMDLCRGQPEVTGSEGQFGSGNPLHSRGDTGSVETPGHHLITSGQYPVRNDDGATNDATITPAVMNLVTAYTTHQYLEELHQHPRMTFSFAQQQLQKSAEDRKAYYNQKASYQELSVGDKVWYYSFAQPRQNTPHRLSKKFHPTGRGPTRLWTNFRLLPTESESEKGAASQSSDG</sequence>
<evidence type="ECO:0000313" key="7">
    <source>
        <dbReference type="Proteomes" id="UP001529510"/>
    </source>
</evidence>
<evidence type="ECO:0000256" key="1">
    <source>
        <dbReference type="ARBA" id="ARBA00010879"/>
    </source>
</evidence>
<dbReference type="InterPro" id="IPR041577">
    <property type="entry name" value="RT_RNaseH_2"/>
</dbReference>
<dbReference type="Pfam" id="PF17919">
    <property type="entry name" value="RT_RNaseH_2"/>
    <property type="match status" value="1"/>
</dbReference>
<feature type="region of interest" description="Disordered" evidence="4">
    <location>
        <begin position="34"/>
        <end position="197"/>
    </location>
</feature>
<accession>A0ABD0MC55</accession>